<keyword evidence="4" id="KW-0808">Transferase</keyword>
<evidence type="ECO:0000256" key="5">
    <source>
        <dbReference type="ARBA" id="ARBA00023136"/>
    </source>
</evidence>
<name>A0A7G9Y960_9EURY</name>
<dbReference type="EMBL" id="MT631178">
    <property type="protein sequence ID" value="QNO46273.1"/>
    <property type="molecule type" value="Genomic_DNA"/>
</dbReference>
<dbReference type="EMBL" id="MT630942">
    <property type="protein sequence ID" value="QNO44257.1"/>
    <property type="molecule type" value="Genomic_DNA"/>
</dbReference>
<accession>A0A7G9Y960</accession>
<evidence type="ECO:0000256" key="2">
    <source>
        <dbReference type="ARBA" id="ARBA00022475"/>
    </source>
</evidence>
<keyword evidence="3" id="KW-0328">Glycosyltransferase</keyword>
<dbReference type="GO" id="GO:0005886">
    <property type="term" value="C:plasma membrane"/>
    <property type="evidence" value="ECO:0007669"/>
    <property type="project" value="UniProtKB-SubCell"/>
</dbReference>
<evidence type="ECO:0000256" key="3">
    <source>
        <dbReference type="ARBA" id="ARBA00022676"/>
    </source>
</evidence>
<dbReference type="GO" id="GO:0016757">
    <property type="term" value="F:glycosyltransferase activity"/>
    <property type="evidence" value="ECO:0007669"/>
    <property type="project" value="UniProtKB-KW"/>
</dbReference>
<reference evidence="8" key="1">
    <citation type="submission" date="2020-06" db="EMBL/GenBank/DDBJ databases">
        <title>Unique genomic features of the anaerobic methanotrophic archaea.</title>
        <authorList>
            <person name="Chadwick G.L."/>
            <person name="Skennerton C.T."/>
            <person name="Laso-Perez R."/>
            <person name="Leu A.O."/>
            <person name="Speth D.R."/>
            <person name="Yu H."/>
            <person name="Morgan-Lang C."/>
            <person name="Hatzenpichler R."/>
            <person name="Goudeau D."/>
            <person name="Malmstrom R."/>
            <person name="Brazelton W.J."/>
            <person name="Woyke T."/>
            <person name="Hallam S.J."/>
            <person name="Tyson G.W."/>
            <person name="Wegener G."/>
            <person name="Boetius A."/>
            <person name="Orphan V."/>
        </authorList>
    </citation>
    <scope>NUCLEOTIDE SEQUENCE</scope>
</reference>
<evidence type="ECO:0000256" key="1">
    <source>
        <dbReference type="ARBA" id="ARBA00004236"/>
    </source>
</evidence>
<dbReference type="InterPro" id="IPR001173">
    <property type="entry name" value="Glyco_trans_2-like"/>
</dbReference>
<dbReference type="PANTHER" id="PTHR43646:SF2">
    <property type="entry name" value="GLYCOSYLTRANSFERASE 2-LIKE DOMAIN-CONTAINING PROTEIN"/>
    <property type="match status" value="1"/>
</dbReference>
<gene>
    <name evidence="12" type="ORF">ADAIOCCD_00003</name>
    <name evidence="7" type="ORF">CAMBNMFJ_00003</name>
    <name evidence="10" type="ORF">DLDHEMGK_00003</name>
    <name evidence="8" type="ORF">EBNKACBE_00001</name>
    <name evidence="9" type="ORF">IKFMCCCA_00001</name>
    <name evidence="11" type="ORF">PHCGODMN_00003</name>
</gene>
<dbReference type="Gene3D" id="3.90.550.10">
    <property type="entry name" value="Spore Coat Polysaccharide Biosynthesis Protein SpsA, Chain A"/>
    <property type="match status" value="1"/>
</dbReference>
<dbReference type="AlphaFoldDB" id="A0A7G9Y960"/>
<evidence type="ECO:0000313" key="9">
    <source>
        <dbReference type="EMBL" id="QNO44976.1"/>
    </source>
</evidence>
<evidence type="ECO:0000313" key="11">
    <source>
        <dbReference type="EMBL" id="QNO46273.1"/>
    </source>
</evidence>
<evidence type="ECO:0000313" key="12">
    <source>
        <dbReference type="EMBL" id="QNO49695.1"/>
    </source>
</evidence>
<dbReference type="InterPro" id="IPR029044">
    <property type="entry name" value="Nucleotide-diphossugar_trans"/>
</dbReference>
<proteinExistence type="predicted"/>
<dbReference type="EMBL" id="MT631058">
    <property type="protein sequence ID" value="QNO45019.1"/>
    <property type="molecule type" value="Genomic_DNA"/>
</dbReference>
<evidence type="ECO:0000313" key="7">
    <source>
        <dbReference type="EMBL" id="QNO44257.1"/>
    </source>
</evidence>
<dbReference type="EMBL" id="MT631394">
    <property type="protein sequence ID" value="QNO49695.1"/>
    <property type="molecule type" value="Genomic_DNA"/>
</dbReference>
<feature type="domain" description="Glycosyltransferase 2-like" evidence="6">
    <location>
        <begin position="6"/>
        <end position="150"/>
    </location>
</feature>
<dbReference type="SUPFAM" id="SSF53448">
    <property type="entry name" value="Nucleotide-diphospho-sugar transferases"/>
    <property type="match status" value="1"/>
</dbReference>
<evidence type="ECO:0000259" key="6">
    <source>
        <dbReference type="Pfam" id="PF00535"/>
    </source>
</evidence>
<dbReference type="EMBL" id="MT631052">
    <property type="protein sequence ID" value="QNO44976.1"/>
    <property type="molecule type" value="Genomic_DNA"/>
</dbReference>
<sequence length="248" mass="27978">MEPEISVIVPVLNEANCLEATLESIANQNTNTPYELIVSDSGSTDGSLDIAKRYTDRVICCEEHGIGAGRHFGAMNASKSSRYFIFIDADTAIPGYYLAYVYETFKTNPDLVAFSTGFEFSEQSEQMKLAATVANKYFLMRDKLLSVTLPGFNTCVRQDAYTECGGYRNVLLEDVDFSRRINKIGDVKFFPHIKVTNSSRRLESMGLLGTVYYYAQLDLGWKLDSTLIDRLTKRLRVADLREYVGIRK</sequence>
<dbReference type="Pfam" id="PF00535">
    <property type="entry name" value="Glycos_transf_2"/>
    <property type="match status" value="1"/>
</dbReference>
<comment type="subcellular location">
    <subcellularLocation>
        <location evidence="1">Cell membrane</location>
    </subcellularLocation>
</comment>
<keyword evidence="2" id="KW-1003">Cell membrane</keyword>
<evidence type="ECO:0000313" key="8">
    <source>
        <dbReference type="EMBL" id="QNO44544.1"/>
    </source>
</evidence>
<dbReference type="PANTHER" id="PTHR43646">
    <property type="entry name" value="GLYCOSYLTRANSFERASE"/>
    <property type="match status" value="1"/>
</dbReference>
<protein>
    <recommendedName>
        <fullName evidence="6">Glycosyltransferase 2-like domain-containing protein</fullName>
    </recommendedName>
</protein>
<organism evidence="8">
    <name type="scientific">Candidatus Methanogaster sp. ANME-2c ERB4</name>
    <dbReference type="NCBI Taxonomy" id="2759911"/>
    <lineage>
        <taxon>Archaea</taxon>
        <taxon>Methanobacteriati</taxon>
        <taxon>Methanobacteriota</taxon>
        <taxon>Stenosarchaea group</taxon>
        <taxon>Methanomicrobia</taxon>
        <taxon>Methanosarcinales</taxon>
        <taxon>ANME-2 cluster</taxon>
        <taxon>Candidatus Methanogasteraceae</taxon>
        <taxon>Candidatus Methanogaster</taxon>
    </lineage>
</organism>
<dbReference type="EMBL" id="MT630982">
    <property type="protein sequence ID" value="QNO44544.1"/>
    <property type="molecule type" value="Genomic_DNA"/>
</dbReference>
<evidence type="ECO:0000256" key="4">
    <source>
        <dbReference type="ARBA" id="ARBA00022679"/>
    </source>
</evidence>
<keyword evidence="5" id="KW-0472">Membrane</keyword>
<evidence type="ECO:0000313" key="10">
    <source>
        <dbReference type="EMBL" id="QNO45019.1"/>
    </source>
</evidence>